<name>A0A2S6NAQ2_9HYPH</name>
<dbReference type="PANTHER" id="PTHR43630">
    <property type="entry name" value="POLY-BETA-1,6-N-ACETYL-D-GLUCOSAMINE SYNTHASE"/>
    <property type="match status" value="1"/>
</dbReference>
<evidence type="ECO:0000259" key="2">
    <source>
        <dbReference type="Pfam" id="PF00535"/>
    </source>
</evidence>
<dbReference type="SUPFAM" id="SSF53448">
    <property type="entry name" value="Nucleotide-diphospho-sugar transferases"/>
    <property type="match status" value="1"/>
</dbReference>
<protein>
    <submittedName>
        <fullName evidence="3">Glycosyl transferase family 2</fullName>
    </submittedName>
</protein>
<accession>A0A2S6NAQ2</accession>
<dbReference type="Pfam" id="PF00535">
    <property type="entry name" value="Glycos_transf_2"/>
    <property type="match status" value="1"/>
</dbReference>
<dbReference type="GO" id="GO:0016740">
    <property type="term" value="F:transferase activity"/>
    <property type="evidence" value="ECO:0007669"/>
    <property type="project" value="UniProtKB-KW"/>
</dbReference>
<proteinExistence type="inferred from homology"/>
<gene>
    <name evidence="3" type="ORF">CCR94_08355</name>
</gene>
<comment type="caution">
    <text evidence="3">The sequence shown here is derived from an EMBL/GenBank/DDBJ whole genome shotgun (WGS) entry which is preliminary data.</text>
</comment>
<dbReference type="CDD" id="cd02511">
    <property type="entry name" value="Beta4Glucosyltransferase"/>
    <property type="match status" value="1"/>
</dbReference>
<evidence type="ECO:0000313" key="3">
    <source>
        <dbReference type="EMBL" id="PPQ31689.1"/>
    </source>
</evidence>
<reference evidence="3 4" key="1">
    <citation type="journal article" date="2018" name="Arch. Microbiol.">
        <title>New insights into the metabolic potential of the phototrophic purple bacterium Rhodopila globiformis DSM 161(T) from its draft genome sequence and evidence for a vanadium-dependent nitrogenase.</title>
        <authorList>
            <person name="Imhoff J.F."/>
            <person name="Rahn T."/>
            <person name="Kunzel S."/>
            <person name="Neulinger S.C."/>
        </authorList>
    </citation>
    <scope>NUCLEOTIDE SEQUENCE [LARGE SCALE GENOMIC DNA]</scope>
    <source>
        <strain evidence="3 4">DSM 16996</strain>
    </source>
</reference>
<sequence length="312" mass="35720">MGPITEPPPRETALSITAIILTFDEEIHLERCLKSLSSLVERIVVVDSFSTDGTVGVARALGAEVAQRAFTHQADQLQWALDTLDIRTNWVLRLDADEYLEPALIAEIRARLPSLPSTVAGVRLRRKLIFRDKWIRFGGYYPTVLLRLWRNGQAHVPQLRMDEHIVLNGGEAIVFSKDFCDHNLRDITWWTEKHNRYATRKMADFIAMERGLGKANGTGADADASRAWKRFLQYAVFRRMPLYLRAVLLFGYRYVLRLGFLDGRPGFVWHALQGFWYTMLIDAKVEEARLFIAARGLDAFRAHVADRHGIVL</sequence>
<dbReference type="InterPro" id="IPR029044">
    <property type="entry name" value="Nucleotide-diphossugar_trans"/>
</dbReference>
<dbReference type="OrthoDB" id="9815923at2"/>
<dbReference type="InterPro" id="IPR001173">
    <property type="entry name" value="Glyco_trans_2-like"/>
</dbReference>
<keyword evidence="4" id="KW-1185">Reference proteome</keyword>
<organism evidence="3 4">
    <name type="scientific">Rhodoblastus sphagnicola</name>
    <dbReference type="NCBI Taxonomy" id="333368"/>
    <lineage>
        <taxon>Bacteria</taxon>
        <taxon>Pseudomonadati</taxon>
        <taxon>Pseudomonadota</taxon>
        <taxon>Alphaproteobacteria</taxon>
        <taxon>Hyphomicrobiales</taxon>
        <taxon>Rhodoblastaceae</taxon>
        <taxon>Rhodoblastus</taxon>
    </lineage>
</organism>
<feature type="domain" description="Glycosyltransferase 2-like" evidence="2">
    <location>
        <begin position="18"/>
        <end position="134"/>
    </location>
</feature>
<keyword evidence="3" id="KW-0808">Transferase</keyword>
<dbReference type="PANTHER" id="PTHR43630:SF2">
    <property type="entry name" value="GLYCOSYLTRANSFERASE"/>
    <property type="match status" value="1"/>
</dbReference>
<comment type="similarity">
    <text evidence="1">Belongs to the glycosyltransferase 2 family. WaaE/KdtX subfamily.</text>
</comment>
<dbReference type="EMBL" id="NHSJ01000053">
    <property type="protein sequence ID" value="PPQ31689.1"/>
    <property type="molecule type" value="Genomic_DNA"/>
</dbReference>
<dbReference type="AlphaFoldDB" id="A0A2S6NAQ2"/>
<dbReference type="Proteomes" id="UP000239089">
    <property type="component" value="Unassembled WGS sequence"/>
</dbReference>
<evidence type="ECO:0000313" key="4">
    <source>
        <dbReference type="Proteomes" id="UP000239089"/>
    </source>
</evidence>
<evidence type="ECO:0000256" key="1">
    <source>
        <dbReference type="ARBA" id="ARBA00038494"/>
    </source>
</evidence>
<dbReference type="Gene3D" id="3.90.550.10">
    <property type="entry name" value="Spore Coat Polysaccharide Biosynthesis Protein SpsA, Chain A"/>
    <property type="match status" value="1"/>
</dbReference>